<evidence type="ECO:0000313" key="2">
    <source>
        <dbReference type="EMBL" id="BCP67558.1"/>
    </source>
</evidence>
<feature type="region of interest" description="Disordered" evidence="1">
    <location>
        <begin position="1"/>
        <end position="37"/>
    </location>
</feature>
<sequence length="57" mass="6554">MENPKPDRWGTAVRSPSGAGPRNAGGFHPHQGPRYRYPKRERGLLELFRQTPNWRVA</sequence>
<keyword evidence="2" id="KW-0614">Plasmid</keyword>
<name>A0A7R7TGE7_THETH</name>
<evidence type="ECO:0000256" key="1">
    <source>
        <dbReference type="SAM" id="MobiDB-lite"/>
    </source>
</evidence>
<protein>
    <submittedName>
        <fullName evidence="2">Uncharacterized protein</fullName>
    </submittedName>
</protein>
<dbReference type="EMBL" id="AP024272">
    <property type="protein sequence ID" value="BCP67558.1"/>
    <property type="molecule type" value="Genomic_DNA"/>
</dbReference>
<gene>
    <name evidence="2" type="ORF">TthHB5018_c24920</name>
</gene>
<reference evidence="3" key="1">
    <citation type="submission" date="2021-01" db="EMBL/GenBank/DDBJ databases">
        <title>Complete Genome Sequence of Thermus thermophilus Strain HB5018, Isolated from Mine Onsen Hot Spring.</title>
        <authorList>
            <person name="Miyazaki K."/>
            <person name="Moriya T."/>
            <person name="Nemoto N."/>
            <person name="Oshima T."/>
            <person name="Yura K."/>
            <person name="Bessho Y."/>
        </authorList>
    </citation>
    <scope>NUCLEOTIDE SEQUENCE [LARGE SCALE GENOMIC DNA]</scope>
    <source>
        <strain evidence="3">HB5018</strain>
        <plasmid evidence="3">pHB5018c</plasmid>
    </source>
</reference>
<dbReference type="AlphaFoldDB" id="A0A7R7TGE7"/>
<geneLocation type="plasmid" evidence="2 3">
    <name>pHB5018c</name>
</geneLocation>
<organism evidence="2 3">
    <name type="scientific">Thermus thermophilus</name>
    <dbReference type="NCBI Taxonomy" id="274"/>
    <lineage>
        <taxon>Bacteria</taxon>
        <taxon>Thermotogati</taxon>
        <taxon>Deinococcota</taxon>
        <taxon>Deinococci</taxon>
        <taxon>Thermales</taxon>
        <taxon>Thermaceae</taxon>
        <taxon>Thermus</taxon>
    </lineage>
</organism>
<proteinExistence type="predicted"/>
<evidence type="ECO:0000313" key="3">
    <source>
        <dbReference type="Proteomes" id="UP000596099"/>
    </source>
</evidence>
<dbReference type="Proteomes" id="UP000596099">
    <property type="component" value="Plasmid pHB5018c"/>
</dbReference>
<accession>A0A7R7TGE7</accession>